<dbReference type="PROSITE" id="PS51257">
    <property type="entry name" value="PROKAR_LIPOPROTEIN"/>
    <property type="match status" value="1"/>
</dbReference>
<dbReference type="InterPro" id="IPR006059">
    <property type="entry name" value="SBP"/>
</dbReference>
<dbReference type="AlphaFoldDB" id="A0A927EWV8"/>
<comment type="similarity">
    <text evidence="1">Belongs to the bacterial solute-binding protein 1 family.</text>
</comment>
<dbReference type="SUPFAM" id="SSF53850">
    <property type="entry name" value="Periplasmic binding protein-like II"/>
    <property type="match status" value="1"/>
</dbReference>
<dbReference type="RefSeq" id="WP_191207751.1">
    <property type="nucleotide sequence ID" value="NZ_BAABKL010000039.1"/>
</dbReference>
<keyword evidence="2" id="KW-0813">Transport</keyword>
<protein>
    <submittedName>
        <fullName evidence="5">Extracellular solute-binding protein</fullName>
    </submittedName>
</protein>
<keyword evidence="3 4" id="KW-0732">Signal</keyword>
<keyword evidence="6" id="KW-1185">Reference proteome</keyword>
<evidence type="ECO:0000256" key="3">
    <source>
        <dbReference type="ARBA" id="ARBA00022729"/>
    </source>
</evidence>
<proteinExistence type="inferred from homology"/>
<dbReference type="PANTHER" id="PTHR30061">
    <property type="entry name" value="MALTOSE-BINDING PERIPLASMIC PROTEIN"/>
    <property type="match status" value="1"/>
</dbReference>
<reference evidence="5" key="1">
    <citation type="submission" date="2020-09" db="EMBL/GenBank/DDBJ databases">
        <title>Secondary metabolite and genome analysis of marine Streptomyces chumphonensis KK1-2T.</title>
        <authorList>
            <person name="Phongsopitanun W."/>
            <person name="Kanchanasin P."/>
            <person name="Pittayakhajonwut P."/>
            <person name="Suwanborirux K."/>
            <person name="Tanasupawat S."/>
        </authorList>
    </citation>
    <scope>NUCLEOTIDE SEQUENCE</scope>
    <source>
        <strain evidence="5">KK1-2</strain>
    </source>
</reference>
<dbReference type="GO" id="GO:0015768">
    <property type="term" value="P:maltose transport"/>
    <property type="evidence" value="ECO:0007669"/>
    <property type="project" value="TreeGrafter"/>
</dbReference>
<gene>
    <name evidence="5" type="ORF">IF129_02655</name>
</gene>
<evidence type="ECO:0000313" key="6">
    <source>
        <dbReference type="Proteomes" id="UP000632289"/>
    </source>
</evidence>
<sequence length="432" mass="46060">MRRRRGHGIRSRAAAAGVTALALTLAATGCGPADDGDPADVTGSVTWWDTSGPTEAPAVHRLVAEFEKEHPKIDVDYVNVDFFEAQQQYRDAVRDGSGVPDVLRADVGWMAGFVQDGLLADLTGTAAVPEPEGFLETTTASVTFDGRTYGAPQVTDPLALLYNKELFDEAGLTRPPDTWESLRDAALTIKETTGVDGIALNTDPYYALPFLYGEGSDLLDPELARITVADDASVRAASTAADLVDSGAARKPPAEDAYGAMQSAFQRGEVAMIFDGPWATTGIFEGAAFDDRENLGIAPVPAGSTGERGSPTGGHNLVVSAGTEHPEAARLFVGFMTAAEQQEELALKLSLLPTRKAAYTRQVLSDPIRNSFYFASTTCVPRLSVPEGAELLATFEPRWEAILRGTQPPEEALAETAETWSTSVLPDWPVAR</sequence>
<accession>A0A927EWV8</accession>
<organism evidence="5 6">
    <name type="scientific">Streptomyces chumphonensis</name>
    <dbReference type="NCBI Taxonomy" id="1214925"/>
    <lineage>
        <taxon>Bacteria</taxon>
        <taxon>Bacillati</taxon>
        <taxon>Actinomycetota</taxon>
        <taxon>Actinomycetes</taxon>
        <taxon>Kitasatosporales</taxon>
        <taxon>Streptomycetaceae</taxon>
        <taxon>Streptomyces</taxon>
    </lineage>
</organism>
<evidence type="ECO:0000313" key="5">
    <source>
        <dbReference type="EMBL" id="MBD3930477.1"/>
    </source>
</evidence>
<dbReference type="Pfam" id="PF01547">
    <property type="entry name" value="SBP_bac_1"/>
    <property type="match status" value="1"/>
</dbReference>
<comment type="caution">
    <text evidence="5">The sequence shown here is derived from an EMBL/GenBank/DDBJ whole genome shotgun (WGS) entry which is preliminary data.</text>
</comment>
<feature type="signal peptide" evidence="4">
    <location>
        <begin position="1"/>
        <end position="33"/>
    </location>
</feature>
<dbReference type="Proteomes" id="UP000632289">
    <property type="component" value="Unassembled WGS sequence"/>
</dbReference>
<evidence type="ECO:0000256" key="4">
    <source>
        <dbReference type="SAM" id="SignalP"/>
    </source>
</evidence>
<feature type="chain" id="PRO_5036769006" evidence="4">
    <location>
        <begin position="34"/>
        <end position="432"/>
    </location>
</feature>
<name>A0A927EWV8_9ACTN</name>
<evidence type="ECO:0000256" key="2">
    <source>
        <dbReference type="ARBA" id="ARBA00022448"/>
    </source>
</evidence>
<dbReference type="Gene3D" id="3.40.190.10">
    <property type="entry name" value="Periplasmic binding protein-like II"/>
    <property type="match status" value="2"/>
</dbReference>
<dbReference type="GO" id="GO:0042956">
    <property type="term" value="P:maltodextrin transmembrane transport"/>
    <property type="evidence" value="ECO:0007669"/>
    <property type="project" value="TreeGrafter"/>
</dbReference>
<dbReference type="GO" id="GO:0055052">
    <property type="term" value="C:ATP-binding cassette (ABC) transporter complex, substrate-binding subunit-containing"/>
    <property type="evidence" value="ECO:0007669"/>
    <property type="project" value="TreeGrafter"/>
</dbReference>
<dbReference type="PANTHER" id="PTHR30061:SF50">
    <property type="entry name" value="MALTOSE_MALTODEXTRIN-BINDING PERIPLASMIC PROTEIN"/>
    <property type="match status" value="1"/>
</dbReference>
<dbReference type="GO" id="GO:1901982">
    <property type="term" value="F:maltose binding"/>
    <property type="evidence" value="ECO:0007669"/>
    <property type="project" value="TreeGrafter"/>
</dbReference>
<dbReference type="EMBL" id="JACXYU010000001">
    <property type="protein sequence ID" value="MBD3930477.1"/>
    <property type="molecule type" value="Genomic_DNA"/>
</dbReference>
<evidence type="ECO:0000256" key="1">
    <source>
        <dbReference type="ARBA" id="ARBA00008520"/>
    </source>
</evidence>